<dbReference type="AlphaFoldDB" id="A0A1I1HDH0"/>
<keyword evidence="2" id="KW-0472">Membrane</keyword>
<evidence type="ECO:0000256" key="2">
    <source>
        <dbReference type="SAM" id="Phobius"/>
    </source>
</evidence>
<protein>
    <submittedName>
        <fullName evidence="3">Uncharacterized membrane protein</fullName>
    </submittedName>
</protein>
<dbReference type="RefSeq" id="WP_217652381.1">
    <property type="nucleotide sequence ID" value="NZ_FOLM01000002.1"/>
</dbReference>
<dbReference type="Proteomes" id="UP000199207">
    <property type="component" value="Unassembled WGS sequence"/>
</dbReference>
<name>A0A1I1HDH0_9ACTN</name>
<feature type="transmembrane region" description="Helical" evidence="2">
    <location>
        <begin position="41"/>
        <end position="64"/>
    </location>
</feature>
<reference evidence="3 4" key="1">
    <citation type="submission" date="2016-10" db="EMBL/GenBank/DDBJ databases">
        <authorList>
            <person name="de Groot N.N."/>
        </authorList>
    </citation>
    <scope>NUCLEOTIDE SEQUENCE [LARGE SCALE GENOMIC DNA]</scope>
    <source>
        <strain evidence="3 4">CGMCC 4.5739</strain>
    </source>
</reference>
<feature type="compositionally biased region" description="Basic residues" evidence="1">
    <location>
        <begin position="26"/>
        <end position="36"/>
    </location>
</feature>
<keyword evidence="2" id="KW-0812">Transmembrane</keyword>
<feature type="transmembrane region" description="Helical" evidence="2">
    <location>
        <begin position="190"/>
        <end position="213"/>
    </location>
</feature>
<feature type="transmembrane region" description="Helical" evidence="2">
    <location>
        <begin position="149"/>
        <end position="169"/>
    </location>
</feature>
<feature type="transmembrane region" description="Helical" evidence="2">
    <location>
        <begin position="84"/>
        <end position="105"/>
    </location>
</feature>
<feature type="transmembrane region" description="Helical" evidence="2">
    <location>
        <begin position="125"/>
        <end position="143"/>
    </location>
</feature>
<dbReference type="Pfam" id="PF10067">
    <property type="entry name" value="DUF2306"/>
    <property type="match status" value="1"/>
</dbReference>
<feature type="transmembrane region" description="Helical" evidence="2">
    <location>
        <begin position="225"/>
        <end position="245"/>
    </location>
</feature>
<evidence type="ECO:0000313" key="3">
    <source>
        <dbReference type="EMBL" id="SFC21984.1"/>
    </source>
</evidence>
<keyword evidence="2" id="KW-1133">Transmembrane helix</keyword>
<evidence type="ECO:0000256" key="1">
    <source>
        <dbReference type="SAM" id="MobiDB-lite"/>
    </source>
</evidence>
<sequence length="256" mass="27753">MPAPSQLTGQNLPPPRPPAAGDRAARRAGGRPPGRRARAGWTAVVLTSLAIAAFSLSLYAQAGLESLAEDEQGLAETYADRPGAVQAVFYTHVVSASLALLLGPWQFLRALRRRSPRVHRVTGRIYLVAVLTGAGSGLALAPWNSAGMVGFFGFGMLAVLWAVTAVRAYRAVRGGDPAGHQAWMMRNFAFTFAAVTLRLWVGVLTGVQVPFTAEDVDPDVLFDNAYHAVPFLCWVPNMFVAEWLIRRRGLPSYRIR</sequence>
<feature type="compositionally biased region" description="Polar residues" evidence="1">
    <location>
        <begin position="1"/>
        <end position="11"/>
    </location>
</feature>
<dbReference type="EMBL" id="FOLM01000002">
    <property type="protein sequence ID" value="SFC21984.1"/>
    <property type="molecule type" value="Genomic_DNA"/>
</dbReference>
<dbReference type="STRING" id="910347.SAMN05421773_102346"/>
<evidence type="ECO:0000313" key="4">
    <source>
        <dbReference type="Proteomes" id="UP000199207"/>
    </source>
</evidence>
<organism evidence="3 4">
    <name type="scientific">Streptomyces aidingensis</name>
    <dbReference type="NCBI Taxonomy" id="910347"/>
    <lineage>
        <taxon>Bacteria</taxon>
        <taxon>Bacillati</taxon>
        <taxon>Actinomycetota</taxon>
        <taxon>Actinomycetes</taxon>
        <taxon>Kitasatosporales</taxon>
        <taxon>Streptomycetaceae</taxon>
        <taxon>Streptomyces</taxon>
    </lineage>
</organism>
<feature type="region of interest" description="Disordered" evidence="1">
    <location>
        <begin position="1"/>
        <end position="36"/>
    </location>
</feature>
<dbReference type="InterPro" id="IPR018750">
    <property type="entry name" value="DUF2306_membrane"/>
</dbReference>
<gene>
    <name evidence="3" type="ORF">SAMN05421773_102346</name>
</gene>
<keyword evidence="4" id="KW-1185">Reference proteome</keyword>
<accession>A0A1I1HDH0</accession>
<proteinExistence type="predicted"/>